<dbReference type="InterPro" id="IPR013783">
    <property type="entry name" value="Ig-like_fold"/>
</dbReference>
<dbReference type="GO" id="GO:1900016">
    <property type="term" value="P:negative regulation of cytokine production involved in inflammatory response"/>
    <property type="evidence" value="ECO:0007669"/>
    <property type="project" value="Ensembl"/>
</dbReference>
<comment type="similarity">
    <text evidence="2">Belongs to the interleukin-1 receptor family.</text>
</comment>
<dbReference type="InterPro" id="IPR013098">
    <property type="entry name" value="Ig_I-set"/>
</dbReference>
<keyword evidence="10" id="KW-0325">Glycoprotein</keyword>
<dbReference type="GeneTree" id="ENSGT01090000259985"/>
<dbReference type="Proteomes" id="UP000694390">
    <property type="component" value="Unassembled WGS sequence"/>
</dbReference>
<dbReference type="InterPro" id="IPR004077">
    <property type="entry name" value="IL-1_rcpt_II-typ"/>
</dbReference>
<dbReference type="GO" id="GO:2000660">
    <property type="term" value="P:negative regulation of interleukin-1-mediated signaling pathway"/>
    <property type="evidence" value="ECO:0007669"/>
    <property type="project" value="Ensembl"/>
</dbReference>
<keyword evidence="5" id="KW-0677">Repeat</keyword>
<dbReference type="PANTHER" id="PTHR11890">
    <property type="entry name" value="INTERLEUKIN-1 RECEPTOR FAMILY MEMBER"/>
    <property type="match status" value="1"/>
</dbReference>
<name>A0A8C4YN91_9SAUR</name>
<evidence type="ECO:0000256" key="12">
    <source>
        <dbReference type="SAM" id="Phobius"/>
    </source>
</evidence>
<organism evidence="14 15">
    <name type="scientific">Gopherus evgoodei</name>
    <name type="common">Goodes thornscrub tortoise</name>
    <dbReference type="NCBI Taxonomy" id="1825980"/>
    <lineage>
        <taxon>Eukaryota</taxon>
        <taxon>Metazoa</taxon>
        <taxon>Chordata</taxon>
        <taxon>Craniata</taxon>
        <taxon>Vertebrata</taxon>
        <taxon>Euteleostomi</taxon>
        <taxon>Archelosauria</taxon>
        <taxon>Testudinata</taxon>
        <taxon>Testudines</taxon>
        <taxon>Cryptodira</taxon>
        <taxon>Durocryptodira</taxon>
        <taxon>Testudinoidea</taxon>
        <taxon>Testudinidae</taxon>
        <taxon>Gopherus</taxon>
    </lineage>
</organism>
<evidence type="ECO:0000256" key="4">
    <source>
        <dbReference type="ARBA" id="ARBA00022729"/>
    </source>
</evidence>
<dbReference type="SMART" id="SM00409">
    <property type="entry name" value="IG"/>
    <property type="match status" value="3"/>
</dbReference>
<keyword evidence="15" id="KW-1185">Reference proteome</keyword>
<dbReference type="Ensembl" id="ENSGEVT00005028801.1">
    <property type="protein sequence ID" value="ENSGEVP00005027381.1"/>
    <property type="gene ID" value="ENSGEVG00005019373.1"/>
</dbReference>
<evidence type="ECO:0000256" key="10">
    <source>
        <dbReference type="ARBA" id="ARBA00023180"/>
    </source>
</evidence>
<dbReference type="GO" id="GO:0004910">
    <property type="term" value="F:interleukin-1, type II, blocking receptor activity"/>
    <property type="evidence" value="ECO:0007669"/>
    <property type="project" value="InterPro"/>
</dbReference>
<dbReference type="RefSeq" id="XP_030407642.1">
    <property type="nucleotide sequence ID" value="XM_030551782.1"/>
</dbReference>
<feature type="domain" description="Ig-like" evidence="13">
    <location>
        <begin position="187"/>
        <end position="262"/>
    </location>
</feature>
<reference evidence="14" key="1">
    <citation type="submission" date="2025-08" db="UniProtKB">
        <authorList>
            <consortium name="Ensembl"/>
        </authorList>
    </citation>
    <scope>IDENTIFICATION</scope>
</reference>
<dbReference type="PANTHER" id="PTHR11890:SF3">
    <property type="entry name" value="INTERLEUKIN-1 RECEPTOR TYPE 2"/>
    <property type="match status" value="1"/>
</dbReference>
<dbReference type="Pfam" id="PF07679">
    <property type="entry name" value="I-set"/>
    <property type="match status" value="1"/>
</dbReference>
<evidence type="ECO:0000259" key="13">
    <source>
        <dbReference type="PROSITE" id="PS50835"/>
    </source>
</evidence>
<dbReference type="CTD" id="7850"/>
<dbReference type="PRINTS" id="PR01536">
    <property type="entry name" value="INTRLKN1R12F"/>
</dbReference>
<dbReference type="GO" id="GO:0032690">
    <property type="term" value="P:negative regulation of interleukin-1 alpha production"/>
    <property type="evidence" value="ECO:0007669"/>
    <property type="project" value="Ensembl"/>
</dbReference>
<dbReference type="InterPro" id="IPR015621">
    <property type="entry name" value="IL-1_rcpt_fam"/>
</dbReference>
<dbReference type="InterPro" id="IPR007110">
    <property type="entry name" value="Ig-like_dom"/>
</dbReference>
<dbReference type="OrthoDB" id="9881731at2759"/>
<evidence type="ECO:0000256" key="6">
    <source>
        <dbReference type="ARBA" id="ARBA00022989"/>
    </source>
</evidence>
<dbReference type="SUPFAM" id="SSF48726">
    <property type="entry name" value="Immunoglobulin"/>
    <property type="match status" value="3"/>
</dbReference>
<dbReference type="InterPro" id="IPR004074">
    <property type="entry name" value="IL-1_rcpt_I/II-typ"/>
</dbReference>
<dbReference type="PRINTS" id="PR01539">
    <property type="entry name" value="INTRLEUKN1R2"/>
</dbReference>
<evidence type="ECO:0000256" key="11">
    <source>
        <dbReference type="ARBA" id="ARBA00023319"/>
    </source>
</evidence>
<keyword evidence="7 12" id="KW-0472">Membrane</keyword>
<dbReference type="InterPro" id="IPR036179">
    <property type="entry name" value="Ig-like_dom_sf"/>
</dbReference>
<dbReference type="FunFam" id="2.60.40.10:FF:000188">
    <property type="entry name" value="Interleukin-1 receptor accessory protein-like 1"/>
    <property type="match status" value="1"/>
</dbReference>
<keyword evidence="11" id="KW-0393">Immunoglobulin domain</keyword>
<keyword evidence="4" id="KW-0732">Signal</keyword>
<comment type="subcellular location">
    <subcellularLocation>
        <location evidence="1">Membrane</location>
        <topology evidence="1">Single-pass type I membrane protein</topology>
    </subcellularLocation>
</comment>
<evidence type="ECO:0000256" key="5">
    <source>
        <dbReference type="ARBA" id="ARBA00022737"/>
    </source>
</evidence>
<accession>A0A8C4YN91</accession>
<keyword evidence="8" id="KW-1015">Disulfide bond</keyword>
<evidence type="ECO:0000256" key="3">
    <source>
        <dbReference type="ARBA" id="ARBA00022692"/>
    </source>
</evidence>
<dbReference type="PROSITE" id="PS50835">
    <property type="entry name" value="IG_LIKE"/>
    <property type="match status" value="2"/>
</dbReference>
<reference evidence="14" key="2">
    <citation type="submission" date="2025-09" db="UniProtKB">
        <authorList>
            <consortium name="Ensembl"/>
        </authorList>
    </citation>
    <scope>IDENTIFICATION</scope>
</reference>
<proteinExistence type="inferred from homology"/>
<dbReference type="AlphaFoldDB" id="A0A8C4YN91"/>
<dbReference type="Gene3D" id="2.60.40.10">
    <property type="entry name" value="Immunoglobulins"/>
    <property type="match status" value="3"/>
</dbReference>
<evidence type="ECO:0000256" key="8">
    <source>
        <dbReference type="ARBA" id="ARBA00023157"/>
    </source>
</evidence>
<dbReference type="FunFam" id="2.60.40.10:FF:001326">
    <property type="entry name" value="Interleukin 1 receptor type 2"/>
    <property type="match status" value="1"/>
</dbReference>
<feature type="domain" description="Ig-like" evidence="13">
    <location>
        <begin position="80"/>
        <end position="163"/>
    </location>
</feature>
<keyword evidence="6 12" id="KW-1133">Transmembrane helix</keyword>
<evidence type="ECO:0000313" key="15">
    <source>
        <dbReference type="Proteomes" id="UP000694390"/>
    </source>
</evidence>
<feature type="transmembrane region" description="Helical" evidence="12">
    <location>
        <begin position="386"/>
        <end position="407"/>
    </location>
</feature>
<keyword evidence="9" id="KW-0675">Receptor</keyword>
<evidence type="ECO:0000256" key="2">
    <source>
        <dbReference type="ARBA" id="ARBA00009752"/>
    </source>
</evidence>
<dbReference type="GO" id="GO:0019966">
    <property type="term" value="F:interleukin-1 binding"/>
    <property type="evidence" value="ECO:0007669"/>
    <property type="project" value="Ensembl"/>
</dbReference>
<dbReference type="GO" id="GO:0016020">
    <property type="term" value="C:membrane"/>
    <property type="evidence" value="ECO:0007669"/>
    <property type="project" value="UniProtKB-SubCell"/>
</dbReference>
<protein>
    <submittedName>
        <fullName evidence="14">Interleukin 1 receptor type 2</fullName>
    </submittedName>
</protein>
<dbReference type="InterPro" id="IPR003599">
    <property type="entry name" value="Ig_sub"/>
</dbReference>
<dbReference type="GO" id="GO:0016485">
    <property type="term" value="P:protein processing"/>
    <property type="evidence" value="ECO:0007669"/>
    <property type="project" value="Ensembl"/>
</dbReference>
<dbReference type="GeneID" id="115646204"/>
<gene>
    <name evidence="14" type="primary">IL1R2</name>
</gene>
<evidence type="ECO:0000256" key="7">
    <source>
        <dbReference type="ARBA" id="ARBA00023136"/>
    </source>
</evidence>
<evidence type="ECO:0000313" key="14">
    <source>
        <dbReference type="Ensembl" id="ENSGEVP00005027381.1"/>
    </source>
</evidence>
<keyword evidence="3 12" id="KW-0812">Transmembrane</keyword>
<sequence>MKALPIAPQEKPLGKRMQNQRFQDAVPHFSLSCFPWKKMAGLLFICTYIVDASAFRIQRVESTENCQDHTTYFKHYFALKGEPVILKCPSSEYKHLDFPNHPCNLTWSKNDSKTMNQGGDEERRIWAQGDALWFLPALLEDSGQYICTRRNSSYCADVSIHLTVIEKIAVHEISYHQILFTFTSGKLVCPDLEDFIQKETDLELKWYKDSVPLDEDNKKFKSLKGTYFLSISSVSSKDSGYYTCEMSFLYGLTQYNITRTIQLQTLEQEKRFSPVIVYPDQKTTLAALGSKLILPCKVFIGSSKHFHTSVTWLANDTYIDITYKQGRVTEGERLEIVENDENYIEVPLIFDPVREMDFYTDFKCEAKNNHGYQVLPTQVKQGASSFPWHIAAILVALTCLILGGLCMHKCWKRRAGKGYAIAKL</sequence>
<dbReference type="GO" id="GO:0010955">
    <property type="term" value="P:negative regulation of protein processing"/>
    <property type="evidence" value="ECO:0007669"/>
    <property type="project" value="Ensembl"/>
</dbReference>
<dbReference type="GO" id="GO:0005737">
    <property type="term" value="C:cytoplasm"/>
    <property type="evidence" value="ECO:0007669"/>
    <property type="project" value="Ensembl"/>
</dbReference>
<evidence type="ECO:0000256" key="1">
    <source>
        <dbReference type="ARBA" id="ARBA00004479"/>
    </source>
</evidence>
<evidence type="ECO:0000256" key="9">
    <source>
        <dbReference type="ARBA" id="ARBA00023170"/>
    </source>
</evidence>